<accession>A0A0F9H2N6</accession>
<dbReference type="AlphaFoldDB" id="A0A0F9H2N6"/>
<reference evidence="1" key="1">
    <citation type="journal article" date="2015" name="Nature">
        <title>Complex archaea that bridge the gap between prokaryotes and eukaryotes.</title>
        <authorList>
            <person name="Spang A."/>
            <person name="Saw J.H."/>
            <person name="Jorgensen S.L."/>
            <person name="Zaremba-Niedzwiedzka K."/>
            <person name="Martijn J."/>
            <person name="Lind A.E."/>
            <person name="van Eijk R."/>
            <person name="Schleper C."/>
            <person name="Guy L."/>
            <person name="Ettema T.J."/>
        </authorList>
    </citation>
    <scope>NUCLEOTIDE SEQUENCE</scope>
</reference>
<organism evidence="1">
    <name type="scientific">marine sediment metagenome</name>
    <dbReference type="NCBI Taxonomy" id="412755"/>
    <lineage>
        <taxon>unclassified sequences</taxon>
        <taxon>metagenomes</taxon>
        <taxon>ecological metagenomes</taxon>
    </lineage>
</organism>
<proteinExistence type="predicted"/>
<protein>
    <submittedName>
        <fullName evidence="1">Uncharacterized protein</fullName>
    </submittedName>
</protein>
<sequence length="178" mass="19967">MIQNLCNIGHEHHIDTFYRIAVIAASQLPYFSHLSPSNKIEGIISALPDESKAFTAELLYNNVRVSHRSQISAQGRLWSNDIGFTLTPQDANLKNLLDDFNNEEVVVLLSKRGSTHLYGFNIQPLLFTYDELNSPLPTDIKGYSISISGNTYGSAQLYESVELDIYERGLAFELADQL</sequence>
<name>A0A0F9H2N6_9ZZZZ</name>
<evidence type="ECO:0000313" key="1">
    <source>
        <dbReference type="EMBL" id="KKM05295.1"/>
    </source>
</evidence>
<comment type="caution">
    <text evidence="1">The sequence shown here is derived from an EMBL/GenBank/DDBJ whole genome shotgun (WGS) entry which is preliminary data.</text>
</comment>
<gene>
    <name evidence="1" type="ORF">LCGC14_1755570</name>
</gene>
<dbReference type="EMBL" id="LAZR01016254">
    <property type="protein sequence ID" value="KKM05295.1"/>
    <property type="molecule type" value="Genomic_DNA"/>
</dbReference>